<dbReference type="PANTHER" id="PTHR43156">
    <property type="entry name" value="STAGE II SPORULATION PROTEIN E-RELATED"/>
    <property type="match status" value="1"/>
</dbReference>
<evidence type="ECO:0000313" key="5">
    <source>
        <dbReference type="EMBL" id="MBB0230282.1"/>
    </source>
</evidence>
<keyword evidence="1" id="KW-0378">Hydrolase</keyword>
<dbReference type="InterPro" id="IPR035965">
    <property type="entry name" value="PAS-like_dom_sf"/>
</dbReference>
<dbReference type="SUPFAM" id="SSF55785">
    <property type="entry name" value="PYP-like sensor domain (PAS domain)"/>
    <property type="match status" value="1"/>
</dbReference>
<evidence type="ECO:0000259" key="4">
    <source>
        <dbReference type="PROSITE" id="PS50112"/>
    </source>
</evidence>
<dbReference type="CDD" id="cd00130">
    <property type="entry name" value="PAS"/>
    <property type="match status" value="1"/>
</dbReference>
<dbReference type="Pfam" id="PF13426">
    <property type="entry name" value="PAS_9"/>
    <property type="match status" value="1"/>
</dbReference>
<name>A0A7W3T3K0_9ACTN</name>
<comment type="caution">
    <text evidence="5">The sequence shown here is derived from an EMBL/GenBank/DDBJ whole genome shotgun (WGS) entry which is preliminary data.</text>
</comment>
<dbReference type="Gene3D" id="3.30.450.20">
    <property type="entry name" value="PAS domain"/>
    <property type="match status" value="1"/>
</dbReference>
<dbReference type="AlphaFoldDB" id="A0A7W3T3K0"/>
<dbReference type="EMBL" id="VKHS01000253">
    <property type="protein sequence ID" value="MBB0230282.1"/>
    <property type="molecule type" value="Genomic_DNA"/>
</dbReference>
<dbReference type="GO" id="GO:0016791">
    <property type="term" value="F:phosphatase activity"/>
    <property type="evidence" value="ECO:0007669"/>
    <property type="project" value="TreeGrafter"/>
</dbReference>
<keyword evidence="2" id="KW-0175">Coiled coil</keyword>
<dbReference type="PROSITE" id="PS50112">
    <property type="entry name" value="PAS"/>
    <property type="match status" value="1"/>
</dbReference>
<dbReference type="InterPro" id="IPR000014">
    <property type="entry name" value="PAS"/>
</dbReference>
<dbReference type="Gene3D" id="3.60.40.10">
    <property type="entry name" value="PPM-type phosphatase domain"/>
    <property type="match status" value="1"/>
</dbReference>
<reference evidence="6" key="1">
    <citation type="submission" date="2019-10" db="EMBL/GenBank/DDBJ databases">
        <title>Streptomyces sp. nov., a novel actinobacterium isolated from alkaline environment.</title>
        <authorList>
            <person name="Golinska P."/>
        </authorList>
    </citation>
    <scope>NUCLEOTIDE SEQUENCE [LARGE SCALE GENOMIC DNA]</scope>
    <source>
        <strain evidence="6">DSM 42108</strain>
    </source>
</reference>
<protein>
    <submittedName>
        <fullName evidence="5">SpoIIE family protein phosphatase</fullName>
    </submittedName>
</protein>
<evidence type="ECO:0000256" key="3">
    <source>
        <dbReference type="SAM" id="MobiDB-lite"/>
    </source>
</evidence>
<organism evidence="5 6">
    <name type="scientific">Streptomyces calidiresistens</name>
    <dbReference type="NCBI Taxonomy" id="1485586"/>
    <lineage>
        <taxon>Bacteria</taxon>
        <taxon>Bacillati</taxon>
        <taxon>Actinomycetota</taxon>
        <taxon>Actinomycetes</taxon>
        <taxon>Kitasatosporales</taxon>
        <taxon>Streptomycetaceae</taxon>
        <taxon>Streptomyces</taxon>
    </lineage>
</organism>
<evidence type="ECO:0000256" key="2">
    <source>
        <dbReference type="SAM" id="Coils"/>
    </source>
</evidence>
<gene>
    <name evidence="5" type="ORF">FOE67_12365</name>
</gene>
<dbReference type="Proteomes" id="UP000530234">
    <property type="component" value="Unassembled WGS sequence"/>
</dbReference>
<dbReference type="RefSeq" id="WP_182663582.1">
    <property type="nucleotide sequence ID" value="NZ_VKHS01000253.1"/>
</dbReference>
<feature type="domain" description="PAS" evidence="4">
    <location>
        <begin position="33"/>
        <end position="85"/>
    </location>
</feature>
<accession>A0A7W3T3K0</accession>
<dbReference type="InterPro" id="IPR036457">
    <property type="entry name" value="PPM-type-like_dom_sf"/>
</dbReference>
<dbReference type="Pfam" id="PF07228">
    <property type="entry name" value="SpoIIE"/>
    <property type="match status" value="1"/>
</dbReference>
<dbReference type="PANTHER" id="PTHR43156:SF2">
    <property type="entry name" value="STAGE II SPORULATION PROTEIN E"/>
    <property type="match status" value="1"/>
</dbReference>
<dbReference type="SMART" id="SM00331">
    <property type="entry name" value="PP2C_SIG"/>
    <property type="match status" value="1"/>
</dbReference>
<feature type="compositionally biased region" description="Gly residues" evidence="3">
    <location>
        <begin position="1"/>
        <end position="18"/>
    </location>
</feature>
<feature type="coiled-coil region" evidence="2">
    <location>
        <begin position="151"/>
        <end position="196"/>
    </location>
</feature>
<evidence type="ECO:0000256" key="1">
    <source>
        <dbReference type="ARBA" id="ARBA00022801"/>
    </source>
</evidence>
<dbReference type="SUPFAM" id="SSF81606">
    <property type="entry name" value="PP2C-like"/>
    <property type="match status" value="1"/>
</dbReference>
<sequence length="443" mass="47117">MSSPGAGDGDTGRGGAPGAGSAAPGPETFTALLEDSTEDLYEHAPCGYLSTLLDGEIARINSTLLGWLGLTREEVVGRMRFSDLLTVGGRLYHETHFAPLLRMQGEVSGIALELRRADGGRLPVLVTSTVKTGTDGQHLLIRTTVFDASERRAYENELLRARREAEEAAETAERARETAERERRRLREVLATLQRSLLPPSLPRVPNLQAAAHYHTASPDHLGGDFYDLFPLGEGRWGFFLGDVCGKGPEAAAVTSLIRYTLRTAVLHEPDPVGALHVLNDVLYERGADGDPRYCTVIAGSLTPSAVRGDGSPGAYAVRFASGGHPPALLLRSEGRAEYLPTPGGVLVGVLPRPRFVGTGVTLRAGDTLLLYTDGLTEARVGAGAARYGERALRVLAENLAPAGADRLVEAVTTLLERFDPGADDDTALLALGVPPHTTGKPI</sequence>
<evidence type="ECO:0000313" key="6">
    <source>
        <dbReference type="Proteomes" id="UP000530234"/>
    </source>
</evidence>
<dbReference type="NCBIfam" id="TIGR00229">
    <property type="entry name" value="sensory_box"/>
    <property type="match status" value="1"/>
</dbReference>
<keyword evidence="6" id="KW-1185">Reference proteome</keyword>
<proteinExistence type="predicted"/>
<dbReference type="InterPro" id="IPR052016">
    <property type="entry name" value="Bact_Sigma-Reg"/>
</dbReference>
<dbReference type="InterPro" id="IPR001932">
    <property type="entry name" value="PPM-type_phosphatase-like_dom"/>
</dbReference>
<feature type="region of interest" description="Disordered" evidence="3">
    <location>
        <begin position="1"/>
        <end position="27"/>
    </location>
</feature>